<dbReference type="PANTHER" id="PTHR43685:SF11">
    <property type="entry name" value="GLYCOSYLTRANSFERASE TAGX-RELATED"/>
    <property type="match status" value="1"/>
</dbReference>
<evidence type="ECO:0000313" key="3">
    <source>
        <dbReference type="Proteomes" id="UP000250179"/>
    </source>
</evidence>
<accession>A0A2Z2M8R8</accession>
<dbReference type="InterPro" id="IPR050834">
    <property type="entry name" value="Glycosyltransf_2"/>
</dbReference>
<dbReference type="EMBL" id="CP014862">
    <property type="protein sequence ID" value="ASJ02086.1"/>
    <property type="molecule type" value="Genomic_DNA"/>
</dbReference>
<dbReference type="Proteomes" id="UP000250179">
    <property type="component" value="Chromosome"/>
</dbReference>
<reference evidence="2 3" key="1">
    <citation type="submission" date="2016-03" db="EMBL/GenBank/DDBJ databases">
        <title>Complete genome sequence of Thermococcus profundus strain DT5432.</title>
        <authorList>
            <person name="Oger P.M."/>
        </authorList>
    </citation>
    <scope>NUCLEOTIDE SEQUENCE [LARGE SCALE GENOMIC DNA]</scope>
    <source>
        <strain evidence="2 3">DT 5432</strain>
    </source>
</reference>
<dbReference type="GeneID" id="33319103"/>
<sequence>MSRPAVSVIIPTHNRADLLRRAIDSVLYQTFEDFELLVVDDASTDNTPEVVESIDDGRVRYLRLKKNSGAPVARNTGIKKSRGEFIAFLDDDDEWLPMRLEVQVKKFEALEEEFGVVYGGFYYVSQQDGRILGKRLPQFRGDVYRRFLRENFVGSPTLLIRRECFKRAGLFDPKLTSSQDWDMWLRIAKHYKFDYVNEIVAKYYVHGRQISFNMNKYIPGRERFINKHLDIRRNPKIMSIHLSQMGFLLIFGGNAEKGLRYIARSIAMAPFNTENYAKLIELALDSRSVEYIKKILHFKKD</sequence>
<dbReference type="Gene3D" id="3.90.550.10">
    <property type="entry name" value="Spore Coat Polysaccharide Biosynthesis Protein SpsA, Chain A"/>
    <property type="match status" value="1"/>
</dbReference>
<evidence type="ECO:0000313" key="2">
    <source>
        <dbReference type="EMBL" id="ASJ02086.1"/>
    </source>
</evidence>
<dbReference type="InterPro" id="IPR001173">
    <property type="entry name" value="Glyco_trans_2-like"/>
</dbReference>
<protein>
    <submittedName>
        <fullName evidence="2">Glycosyl transferase</fullName>
    </submittedName>
</protein>
<dbReference type="SUPFAM" id="SSF53448">
    <property type="entry name" value="Nucleotide-diphospho-sugar transferases"/>
    <property type="match status" value="1"/>
</dbReference>
<keyword evidence="2" id="KW-0808">Transferase</keyword>
<keyword evidence="3" id="KW-1185">Reference proteome</keyword>
<gene>
    <name evidence="2" type="ORF">A3L09_01795</name>
</gene>
<dbReference type="InterPro" id="IPR029044">
    <property type="entry name" value="Nucleotide-diphossugar_trans"/>
</dbReference>
<name>A0A2Z2M8R8_THEPR</name>
<proteinExistence type="predicted"/>
<organism evidence="2 3">
    <name type="scientific">Thermococcus profundus</name>
    <dbReference type="NCBI Taxonomy" id="49899"/>
    <lineage>
        <taxon>Archaea</taxon>
        <taxon>Methanobacteriati</taxon>
        <taxon>Methanobacteriota</taxon>
        <taxon>Thermococci</taxon>
        <taxon>Thermococcales</taxon>
        <taxon>Thermococcaceae</taxon>
        <taxon>Thermococcus</taxon>
    </lineage>
</organism>
<dbReference type="GO" id="GO:0016740">
    <property type="term" value="F:transferase activity"/>
    <property type="evidence" value="ECO:0007669"/>
    <property type="project" value="UniProtKB-KW"/>
</dbReference>
<feature type="domain" description="Glycosyltransferase 2-like" evidence="1">
    <location>
        <begin position="7"/>
        <end position="163"/>
    </location>
</feature>
<evidence type="ECO:0000259" key="1">
    <source>
        <dbReference type="Pfam" id="PF00535"/>
    </source>
</evidence>
<dbReference type="OrthoDB" id="46222at2157"/>
<dbReference type="AlphaFoldDB" id="A0A2Z2M8R8"/>
<dbReference type="KEGG" id="tprf:A3L09_01795"/>
<dbReference type="PANTHER" id="PTHR43685">
    <property type="entry name" value="GLYCOSYLTRANSFERASE"/>
    <property type="match status" value="1"/>
</dbReference>
<dbReference type="Pfam" id="PF00535">
    <property type="entry name" value="Glycos_transf_2"/>
    <property type="match status" value="1"/>
</dbReference>
<dbReference type="RefSeq" id="WP_088857352.1">
    <property type="nucleotide sequence ID" value="NZ_CP014862.1"/>
</dbReference>